<keyword evidence="2" id="KW-1185">Reference proteome</keyword>
<proteinExistence type="predicted"/>
<accession>A0A8J2KZP8</accession>
<dbReference type="Proteomes" id="UP000708208">
    <property type="component" value="Unassembled WGS sequence"/>
</dbReference>
<sequence length="18" mass="2012">LYKQFKDDAVFPQAAATV</sequence>
<evidence type="ECO:0000313" key="1">
    <source>
        <dbReference type="EMBL" id="CAG7822385.1"/>
    </source>
</evidence>
<comment type="caution">
    <text evidence="1">The sequence shown here is derived from an EMBL/GenBank/DDBJ whole genome shotgun (WGS) entry which is preliminary data.</text>
</comment>
<evidence type="ECO:0000313" key="2">
    <source>
        <dbReference type="Proteomes" id="UP000708208"/>
    </source>
</evidence>
<dbReference type="EMBL" id="CAJVCH010526224">
    <property type="protein sequence ID" value="CAG7822385.1"/>
    <property type="molecule type" value="Genomic_DNA"/>
</dbReference>
<protein>
    <submittedName>
        <fullName evidence="1">Uncharacterized protein</fullName>
    </submittedName>
</protein>
<reference evidence="1" key="1">
    <citation type="submission" date="2021-06" db="EMBL/GenBank/DDBJ databases">
        <authorList>
            <person name="Hodson N. C."/>
            <person name="Mongue J. A."/>
            <person name="Jaron S. K."/>
        </authorList>
    </citation>
    <scope>NUCLEOTIDE SEQUENCE</scope>
</reference>
<dbReference type="AlphaFoldDB" id="A0A8J2KZP8"/>
<organism evidence="1 2">
    <name type="scientific">Allacma fusca</name>
    <dbReference type="NCBI Taxonomy" id="39272"/>
    <lineage>
        <taxon>Eukaryota</taxon>
        <taxon>Metazoa</taxon>
        <taxon>Ecdysozoa</taxon>
        <taxon>Arthropoda</taxon>
        <taxon>Hexapoda</taxon>
        <taxon>Collembola</taxon>
        <taxon>Symphypleona</taxon>
        <taxon>Sminthuridae</taxon>
        <taxon>Allacma</taxon>
    </lineage>
</organism>
<name>A0A8J2KZP8_9HEXA</name>
<feature type="non-terminal residue" evidence="1">
    <location>
        <position position="1"/>
    </location>
</feature>
<gene>
    <name evidence="1" type="ORF">AFUS01_LOCUS32663</name>
</gene>